<comment type="caution">
    <text evidence="1">The sequence shown here is derived from an EMBL/GenBank/DDBJ whole genome shotgun (WGS) entry which is preliminary data.</text>
</comment>
<dbReference type="RefSeq" id="WP_127074372.1">
    <property type="nucleotide sequence ID" value="NZ_BMKB01000003.1"/>
</dbReference>
<dbReference type="Gene3D" id="3.40.50.10110">
    <property type="entry name" value="DNA polymerase III subunit chi"/>
    <property type="match status" value="1"/>
</dbReference>
<dbReference type="GO" id="GO:0032298">
    <property type="term" value="P:positive regulation of DNA-templated DNA replication initiation"/>
    <property type="evidence" value="ECO:0007669"/>
    <property type="project" value="TreeGrafter"/>
</dbReference>
<dbReference type="SUPFAM" id="SSF102400">
    <property type="entry name" value="DNA polymerase III chi subunit"/>
    <property type="match status" value="1"/>
</dbReference>
<dbReference type="PANTHER" id="PTHR38767:SF1">
    <property type="entry name" value="DNA POLYMERASE III SUBUNIT CHI"/>
    <property type="match status" value="1"/>
</dbReference>
<dbReference type="EMBL" id="BMKB01000003">
    <property type="protein sequence ID" value="GGA50444.1"/>
    <property type="molecule type" value="Genomic_DNA"/>
</dbReference>
<accession>A0A916VXT8</accession>
<reference evidence="1 2" key="1">
    <citation type="journal article" date="2014" name="Int. J. Syst. Evol. Microbiol.">
        <title>Complete genome sequence of Corynebacterium casei LMG S-19264T (=DSM 44701T), isolated from a smear-ripened cheese.</title>
        <authorList>
            <consortium name="US DOE Joint Genome Institute (JGI-PGF)"/>
            <person name="Walter F."/>
            <person name="Albersmeier A."/>
            <person name="Kalinowski J."/>
            <person name="Ruckert C."/>
        </authorList>
    </citation>
    <scope>NUCLEOTIDE SEQUENCE [LARGE SCALE GENOMIC DNA]</scope>
    <source>
        <strain evidence="1 2">CGMCC 1.15896</strain>
    </source>
</reference>
<dbReference type="Proteomes" id="UP000596977">
    <property type="component" value="Unassembled WGS sequence"/>
</dbReference>
<dbReference type="AlphaFoldDB" id="A0A916VXT8"/>
<sequence length="150" mass="17114">MTTELLFYHLETRPLEAVLPVLLEKTLQRGWKAVVEVGSSERLEALDAALWTYADDSFLPHGVVSGNHQDAGQPVLLTTGAENPNAAQVRFFVDRAVPRQSDGYERFVYMFNGHDPDAVTEARGIWRQLKDTYMLTYWQQDENGRWSKKA</sequence>
<protein>
    <submittedName>
        <fullName evidence="1">DNA polymerase III subunit chi</fullName>
    </submittedName>
</protein>
<dbReference type="GO" id="GO:0003887">
    <property type="term" value="F:DNA-directed DNA polymerase activity"/>
    <property type="evidence" value="ECO:0007669"/>
    <property type="project" value="InterPro"/>
</dbReference>
<evidence type="ECO:0000313" key="2">
    <source>
        <dbReference type="Proteomes" id="UP000596977"/>
    </source>
</evidence>
<dbReference type="GO" id="GO:0006260">
    <property type="term" value="P:DNA replication"/>
    <property type="evidence" value="ECO:0007669"/>
    <property type="project" value="InterPro"/>
</dbReference>
<organism evidence="1 2">
    <name type="scientific">Pelagibacterium lentulum</name>
    <dbReference type="NCBI Taxonomy" id="2029865"/>
    <lineage>
        <taxon>Bacteria</taxon>
        <taxon>Pseudomonadati</taxon>
        <taxon>Pseudomonadota</taxon>
        <taxon>Alphaproteobacteria</taxon>
        <taxon>Hyphomicrobiales</taxon>
        <taxon>Devosiaceae</taxon>
        <taxon>Pelagibacterium</taxon>
    </lineage>
</organism>
<dbReference type="OrthoDB" id="9795973at2"/>
<evidence type="ECO:0000313" key="1">
    <source>
        <dbReference type="EMBL" id="GGA50444.1"/>
    </source>
</evidence>
<proteinExistence type="predicted"/>
<dbReference type="GO" id="GO:0003677">
    <property type="term" value="F:DNA binding"/>
    <property type="evidence" value="ECO:0007669"/>
    <property type="project" value="InterPro"/>
</dbReference>
<dbReference type="NCBIfam" id="NF004347">
    <property type="entry name" value="PRK05728.1-4"/>
    <property type="match status" value="1"/>
</dbReference>
<dbReference type="PANTHER" id="PTHR38767">
    <property type="entry name" value="DNA POLYMERASE III SUBUNIT CHI"/>
    <property type="match status" value="1"/>
</dbReference>
<name>A0A916VXT8_9HYPH</name>
<keyword evidence="2" id="KW-1185">Reference proteome</keyword>
<gene>
    <name evidence="1" type="ORF">GCM10011499_20480</name>
</gene>
<dbReference type="InterPro" id="IPR007459">
    <property type="entry name" value="DNA_pol3_chi"/>
</dbReference>
<dbReference type="InterPro" id="IPR036768">
    <property type="entry name" value="PolIII_chi_sf"/>
</dbReference>
<dbReference type="Pfam" id="PF04364">
    <property type="entry name" value="DNA_pol3_chi"/>
    <property type="match status" value="1"/>
</dbReference>